<dbReference type="Gene3D" id="3.40.50.300">
    <property type="entry name" value="P-loop containing nucleotide triphosphate hydrolases"/>
    <property type="match status" value="1"/>
</dbReference>
<dbReference type="AlphaFoldDB" id="A0A1T4LBS4"/>
<dbReference type="CDD" id="cd03230">
    <property type="entry name" value="ABC_DR_subfamily_A"/>
    <property type="match status" value="1"/>
</dbReference>
<dbReference type="PANTHER" id="PTHR42939">
    <property type="entry name" value="ABC TRANSPORTER ATP-BINDING PROTEIN ALBC-RELATED"/>
    <property type="match status" value="1"/>
</dbReference>
<evidence type="ECO:0000313" key="5">
    <source>
        <dbReference type="EMBL" id="SJZ51954.1"/>
    </source>
</evidence>
<accession>A0A1T4LBS4</accession>
<dbReference type="OrthoDB" id="9804819at2"/>
<proteinExistence type="predicted"/>
<keyword evidence="2" id="KW-0547">Nucleotide-binding</keyword>
<keyword evidence="6" id="KW-1185">Reference proteome</keyword>
<dbReference type="SUPFAM" id="SSF52540">
    <property type="entry name" value="P-loop containing nucleoside triphosphate hydrolases"/>
    <property type="match status" value="1"/>
</dbReference>
<gene>
    <name evidence="5" type="ORF">SAMN02745116_00599</name>
</gene>
<dbReference type="PANTHER" id="PTHR42939:SF1">
    <property type="entry name" value="ABC TRANSPORTER ATP-BINDING PROTEIN ALBC-RELATED"/>
    <property type="match status" value="1"/>
</dbReference>
<keyword evidence="1" id="KW-0813">Transport</keyword>
<keyword evidence="3" id="KW-0067">ATP-binding</keyword>
<dbReference type="InterPro" id="IPR027417">
    <property type="entry name" value="P-loop_NTPase"/>
</dbReference>
<dbReference type="InterPro" id="IPR051782">
    <property type="entry name" value="ABC_Transporter_VariousFunc"/>
</dbReference>
<reference evidence="5 6" key="1">
    <citation type="submission" date="2017-02" db="EMBL/GenBank/DDBJ databases">
        <authorList>
            <person name="Peterson S.W."/>
        </authorList>
    </citation>
    <scope>NUCLEOTIDE SEQUENCE [LARGE SCALE GENOMIC DNA]</scope>
    <source>
        <strain evidence="5 6">ATCC BAA-1030</strain>
    </source>
</reference>
<dbReference type="EMBL" id="FUXI01000005">
    <property type="protein sequence ID" value="SJZ51954.1"/>
    <property type="molecule type" value="Genomic_DNA"/>
</dbReference>
<evidence type="ECO:0000313" key="6">
    <source>
        <dbReference type="Proteomes" id="UP000190328"/>
    </source>
</evidence>
<dbReference type="PROSITE" id="PS50893">
    <property type="entry name" value="ABC_TRANSPORTER_2"/>
    <property type="match status" value="1"/>
</dbReference>
<sequence>MLYLKNLEKKYGDFLLFDKIDYTFHDNEIYGIIGKNGVGKTTLFKVVTGIVPVDSGEVIFEHSEDTMYYLGDSPFLYEELTGEEFLEFSAKMLGFSKDDSELISMCKSIDIQPYLFNRIKTYSFGMKKKLALIVAFMSKAKYIVLDEATNGIDKNSLERITEIIRCSSKKRTFFIINHESELLESIYTKRVYLENGKLVE</sequence>
<dbReference type="STRING" id="263852.SAMN02745116_00599"/>
<dbReference type="RefSeq" id="WP_078806558.1">
    <property type="nucleotide sequence ID" value="NZ_FUXI01000005.1"/>
</dbReference>
<dbReference type="InterPro" id="IPR003439">
    <property type="entry name" value="ABC_transporter-like_ATP-bd"/>
</dbReference>
<dbReference type="Proteomes" id="UP000190328">
    <property type="component" value="Unassembled WGS sequence"/>
</dbReference>
<evidence type="ECO:0000256" key="3">
    <source>
        <dbReference type="ARBA" id="ARBA00022840"/>
    </source>
</evidence>
<dbReference type="GO" id="GO:0005524">
    <property type="term" value="F:ATP binding"/>
    <property type="evidence" value="ECO:0007669"/>
    <property type="project" value="UniProtKB-KW"/>
</dbReference>
<dbReference type="Pfam" id="PF00005">
    <property type="entry name" value="ABC_tran"/>
    <property type="match status" value="1"/>
</dbReference>
<dbReference type="InterPro" id="IPR017871">
    <property type="entry name" value="ABC_transporter-like_CS"/>
</dbReference>
<name>A0A1T4LBS4_9ENTE</name>
<evidence type="ECO:0000256" key="2">
    <source>
        <dbReference type="ARBA" id="ARBA00022741"/>
    </source>
</evidence>
<protein>
    <submittedName>
        <fullName evidence="5">ABC-type multidrug transport system, ATPase component</fullName>
    </submittedName>
</protein>
<dbReference type="SMART" id="SM00382">
    <property type="entry name" value="AAA"/>
    <property type="match status" value="1"/>
</dbReference>
<dbReference type="GO" id="GO:0016887">
    <property type="term" value="F:ATP hydrolysis activity"/>
    <property type="evidence" value="ECO:0007669"/>
    <property type="project" value="InterPro"/>
</dbReference>
<organism evidence="5 6">
    <name type="scientific">Pilibacter termitis</name>
    <dbReference type="NCBI Taxonomy" id="263852"/>
    <lineage>
        <taxon>Bacteria</taxon>
        <taxon>Bacillati</taxon>
        <taxon>Bacillota</taxon>
        <taxon>Bacilli</taxon>
        <taxon>Lactobacillales</taxon>
        <taxon>Enterococcaceae</taxon>
        <taxon>Pilibacter</taxon>
    </lineage>
</organism>
<evidence type="ECO:0000256" key="1">
    <source>
        <dbReference type="ARBA" id="ARBA00022448"/>
    </source>
</evidence>
<dbReference type="PROSITE" id="PS00211">
    <property type="entry name" value="ABC_TRANSPORTER_1"/>
    <property type="match status" value="1"/>
</dbReference>
<feature type="domain" description="ABC transporter" evidence="4">
    <location>
        <begin position="2"/>
        <end position="200"/>
    </location>
</feature>
<dbReference type="InterPro" id="IPR003593">
    <property type="entry name" value="AAA+_ATPase"/>
</dbReference>
<evidence type="ECO:0000259" key="4">
    <source>
        <dbReference type="PROSITE" id="PS50893"/>
    </source>
</evidence>